<organism evidence="1 2">
    <name type="scientific">Ridgeia piscesae</name>
    <name type="common">Tubeworm</name>
    <dbReference type="NCBI Taxonomy" id="27915"/>
    <lineage>
        <taxon>Eukaryota</taxon>
        <taxon>Metazoa</taxon>
        <taxon>Spiralia</taxon>
        <taxon>Lophotrochozoa</taxon>
        <taxon>Annelida</taxon>
        <taxon>Polychaeta</taxon>
        <taxon>Sedentaria</taxon>
        <taxon>Canalipalpata</taxon>
        <taxon>Sabellida</taxon>
        <taxon>Siboglinidae</taxon>
        <taxon>Ridgeia</taxon>
    </lineage>
</organism>
<evidence type="ECO:0000313" key="2">
    <source>
        <dbReference type="Proteomes" id="UP001209878"/>
    </source>
</evidence>
<dbReference type="EMBL" id="JAODUO010000007">
    <property type="protein sequence ID" value="KAK2193743.1"/>
    <property type="molecule type" value="Genomic_DNA"/>
</dbReference>
<evidence type="ECO:0000313" key="1">
    <source>
        <dbReference type="EMBL" id="KAK2193743.1"/>
    </source>
</evidence>
<proteinExistence type="predicted"/>
<reference evidence="1" key="1">
    <citation type="journal article" date="2023" name="Mol. Biol. Evol.">
        <title>Third-Generation Sequencing Reveals the Adaptive Role of the Epigenome in Three Deep-Sea Polychaetes.</title>
        <authorList>
            <person name="Perez M."/>
            <person name="Aroh O."/>
            <person name="Sun Y."/>
            <person name="Lan Y."/>
            <person name="Juniper S.K."/>
            <person name="Young C.R."/>
            <person name="Angers B."/>
            <person name="Qian P.Y."/>
        </authorList>
    </citation>
    <scope>NUCLEOTIDE SEQUENCE</scope>
    <source>
        <strain evidence="1">R07B-5</strain>
    </source>
</reference>
<dbReference type="AlphaFoldDB" id="A0AAD9PFC3"/>
<comment type="caution">
    <text evidence="1">The sequence shown here is derived from an EMBL/GenBank/DDBJ whole genome shotgun (WGS) entry which is preliminary data.</text>
</comment>
<sequence length="95" mass="9950">MRVSKSVFSKTGRMPGSLTISRSSAIVNATCRGPLRPTMYTCFTLLLASSSSACSVMSVFLRISIGVSNILAVSNATLPCPNTTAVSVPVRSTFS</sequence>
<accession>A0AAD9PFC3</accession>
<gene>
    <name evidence="1" type="ORF">NP493_7g06021</name>
</gene>
<keyword evidence="2" id="KW-1185">Reference proteome</keyword>
<protein>
    <submittedName>
        <fullName evidence="1">Uncharacterized protein</fullName>
    </submittedName>
</protein>
<name>A0AAD9PFC3_RIDPI</name>
<dbReference type="Proteomes" id="UP001209878">
    <property type="component" value="Unassembled WGS sequence"/>
</dbReference>